<gene>
    <name evidence="2" type="ORF">HNR67_004338</name>
</gene>
<evidence type="ECO:0008006" key="4">
    <source>
        <dbReference type="Google" id="ProtNLM"/>
    </source>
</evidence>
<protein>
    <recommendedName>
        <fullName evidence="4">Peptidase C39-like domain-containing protein</fullName>
    </recommendedName>
</protein>
<dbReference type="Proteomes" id="UP000533598">
    <property type="component" value="Unassembled WGS sequence"/>
</dbReference>
<accession>A0A7W7CBP6</accession>
<dbReference type="RefSeq" id="WP_185004077.1">
    <property type="nucleotide sequence ID" value="NZ_BAAAUI010000004.1"/>
</dbReference>
<dbReference type="EMBL" id="JACHMH010000001">
    <property type="protein sequence ID" value="MBB4678220.1"/>
    <property type="molecule type" value="Genomic_DNA"/>
</dbReference>
<feature type="chain" id="PRO_5031567926" description="Peptidase C39-like domain-containing protein" evidence="1">
    <location>
        <begin position="29"/>
        <end position="311"/>
    </location>
</feature>
<dbReference type="AlphaFoldDB" id="A0A7W7CBP6"/>
<feature type="signal peptide" evidence="1">
    <location>
        <begin position="1"/>
        <end position="28"/>
    </location>
</feature>
<keyword evidence="1" id="KW-0732">Signal</keyword>
<evidence type="ECO:0000313" key="2">
    <source>
        <dbReference type="EMBL" id="MBB4678220.1"/>
    </source>
</evidence>
<name>A0A7W7CBP6_9PSEU</name>
<sequence>MNRRTGHLILAAAATAITAAALPGTASADIAPPPVCVKSTDVTGPAFDVKQCNVSDVDQFRAGLENNGNAYCGPASLYNVLHYFAKDRNAPVGWLTTDLRNVDPKNPAQYNLVTNSIGRIGVDAKYDGGTKMGNLRTAFDIATGKARNAGWATGTGNISSHTSQDFSGDLAKRLNSGSVQLVYGRYKAGPTTGSLERNGGHIVTVVAAKGDFGGNTVQLKLADPGRAGDHGDEGYLNDQSAYESLDVTLTKRSINEYVPVDDDVNTTEDESLQPGTYRTVTRWELTGPRYIGTTRQMVETFNWFAMAPPVG</sequence>
<comment type="caution">
    <text evidence="2">The sequence shown here is derived from an EMBL/GenBank/DDBJ whole genome shotgun (WGS) entry which is preliminary data.</text>
</comment>
<proteinExistence type="predicted"/>
<evidence type="ECO:0000256" key="1">
    <source>
        <dbReference type="SAM" id="SignalP"/>
    </source>
</evidence>
<evidence type="ECO:0000313" key="3">
    <source>
        <dbReference type="Proteomes" id="UP000533598"/>
    </source>
</evidence>
<organism evidence="2 3">
    <name type="scientific">Crossiella cryophila</name>
    <dbReference type="NCBI Taxonomy" id="43355"/>
    <lineage>
        <taxon>Bacteria</taxon>
        <taxon>Bacillati</taxon>
        <taxon>Actinomycetota</taxon>
        <taxon>Actinomycetes</taxon>
        <taxon>Pseudonocardiales</taxon>
        <taxon>Pseudonocardiaceae</taxon>
        <taxon>Crossiella</taxon>
    </lineage>
</organism>
<reference evidence="2 3" key="1">
    <citation type="submission" date="2020-08" db="EMBL/GenBank/DDBJ databases">
        <title>Sequencing the genomes of 1000 actinobacteria strains.</title>
        <authorList>
            <person name="Klenk H.-P."/>
        </authorList>
    </citation>
    <scope>NUCLEOTIDE SEQUENCE [LARGE SCALE GENOMIC DNA]</scope>
    <source>
        <strain evidence="2 3">DSM 44230</strain>
    </source>
</reference>
<keyword evidence="3" id="KW-1185">Reference proteome</keyword>